<dbReference type="AlphaFoldDB" id="A0A118K4L3"/>
<dbReference type="Gramene" id="KVI07683">
    <property type="protein sequence ID" value="KVI07683"/>
    <property type="gene ID" value="Ccrd_013957"/>
</dbReference>
<name>A0A118K4L3_CYNCS</name>
<organism evidence="3 4">
    <name type="scientific">Cynara cardunculus var. scolymus</name>
    <name type="common">Globe artichoke</name>
    <name type="synonym">Cynara scolymus</name>
    <dbReference type="NCBI Taxonomy" id="59895"/>
    <lineage>
        <taxon>Eukaryota</taxon>
        <taxon>Viridiplantae</taxon>
        <taxon>Streptophyta</taxon>
        <taxon>Embryophyta</taxon>
        <taxon>Tracheophyta</taxon>
        <taxon>Spermatophyta</taxon>
        <taxon>Magnoliopsida</taxon>
        <taxon>eudicotyledons</taxon>
        <taxon>Gunneridae</taxon>
        <taxon>Pentapetalae</taxon>
        <taxon>asterids</taxon>
        <taxon>campanulids</taxon>
        <taxon>Asterales</taxon>
        <taxon>Asteraceae</taxon>
        <taxon>Carduoideae</taxon>
        <taxon>Cardueae</taxon>
        <taxon>Carduinae</taxon>
        <taxon>Cynara</taxon>
    </lineage>
</organism>
<feature type="repeat" description="PPR" evidence="2">
    <location>
        <begin position="56"/>
        <end position="90"/>
    </location>
</feature>
<dbReference type="PROSITE" id="PS51375">
    <property type="entry name" value="PPR"/>
    <property type="match status" value="2"/>
</dbReference>
<dbReference type="PANTHER" id="PTHR47926">
    <property type="entry name" value="PENTATRICOPEPTIDE REPEAT-CONTAINING PROTEIN"/>
    <property type="match status" value="1"/>
</dbReference>
<evidence type="ECO:0000313" key="3">
    <source>
        <dbReference type="EMBL" id="KVI07683.1"/>
    </source>
</evidence>
<comment type="caution">
    <text evidence="3">The sequence shown here is derived from an EMBL/GenBank/DDBJ whole genome shotgun (WGS) entry which is preliminary data.</text>
</comment>
<evidence type="ECO:0000256" key="1">
    <source>
        <dbReference type="ARBA" id="ARBA00022737"/>
    </source>
</evidence>
<evidence type="ECO:0000313" key="4">
    <source>
        <dbReference type="Proteomes" id="UP000243975"/>
    </source>
</evidence>
<proteinExistence type="predicted"/>
<reference evidence="3 4" key="1">
    <citation type="journal article" date="2016" name="Sci. Rep.">
        <title>The genome sequence of the outbreeding globe artichoke constructed de novo incorporating a phase-aware low-pass sequencing strategy of F1 progeny.</title>
        <authorList>
            <person name="Scaglione D."/>
            <person name="Reyes-Chin-Wo S."/>
            <person name="Acquadro A."/>
            <person name="Froenicke L."/>
            <person name="Portis E."/>
            <person name="Beitel C."/>
            <person name="Tirone M."/>
            <person name="Mauro R."/>
            <person name="Lo Monaco A."/>
            <person name="Mauromicale G."/>
            <person name="Faccioli P."/>
            <person name="Cattivelli L."/>
            <person name="Rieseberg L."/>
            <person name="Michelmore R."/>
            <person name="Lanteri S."/>
        </authorList>
    </citation>
    <scope>NUCLEOTIDE SEQUENCE [LARGE SCALE GENOMIC DNA]</scope>
    <source>
        <strain evidence="3">2C</strain>
    </source>
</reference>
<keyword evidence="4" id="KW-1185">Reference proteome</keyword>
<dbReference type="GO" id="GO:0009451">
    <property type="term" value="P:RNA modification"/>
    <property type="evidence" value="ECO:0007669"/>
    <property type="project" value="InterPro"/>
</dbReference>
<dbReference type="OMA" id="WAKCEGI"/>
<accession>A0A118K4L3</accession>
<sequence length="107" mass="12187">MVEGHARDGQMKAAEDIFEAMPQQNFFVYSSIISGYFKNGHVEEGKAIFDRITVQNLVNWNSLISGYCYNALCEEALDAFAKMQADGSHPIRSRLQVLYQLVLNWVH</sequence>
<evidence type="ECO:0000256" key="2">
    <source>
        <dbReference type="PROSITE-ProRule" id="PRU00708"/>
    </source>
</evidence>
<dbReference type="InterPro" id="IPR046960">
    <property type="entry name" value="PPR_At4g14850-like_plant"/>
</dbReference>
<keyword evidence="1" id="KW-0677">Repeat</keyword>
<dbReference type="InterPro" id="IPR002885">
    <property type="entry name" value="PPR_rpt"/>
</dbReference>
<dbReference type="GO" id="GO:0003723">
    <property type="term" value="F:RNA binding"/>
    <property type="evidence" value="ECO:0007669"/>
    <property type="project" value="InterPro"/>
</dbReference>
<dbReference type="PANTHER" id="PTHR47926:SF484">
    <property type="entry name" value="PENTATRICOPEPTIDE REPEAT-CONTAINING PROTEIN"/>
    <property type="match status" value="1"/>
</dbReference>
<dbReference type="EMBL" id="LEKV01001498">
    <property type="protein sequence ID" value="KVI07683.1"/>
    <property type="molecule type" value="Genomic_DNA"/>
</dbReference>
<dbReference type="Gene3D" id="1.25.40.10">
    <property type="entry name" value="Tetratricopeptide repeat domain"/>
    <property type="match status" value="1"/>
</dbReference>
<feature type="repeat" description="PPR" evidence="2">
    <location>
        <begin position="25"/>
        <end position="55"/>
    </location>
</feature>
<dbReference type="NCBIfam" id="TIGR00756">
    <property type="entry name" value="PPR"/>
    <property type="match status" value="2"/>
</dbReference>
<gene>
    <name evidence="3" type="ORF">Ccrd_013957</name>
</gene>
<dbReference type="InterPro" id="IPR011990">
    <property type="entry name" value="TPR-like_helical_dom_sf"/>
</dbReference>
<dbReference type="Proteomes" id="UP000243975">
    <property type="component" value="Unassembled WGS sequence"/>
</dbReference>
<dbReference type="Pfam" id="PF01535">
    <property type="entry name" value="PPR"/>
    <property type="match status" value="3"/>
</dbReference>
<protein>
    <submittedName>
        <fullName evidence="3">Pentatricopeptide repeat-containing protein</fullName>
    </submittedName>
</protein>